<organism evidence="1 2">
    <name type="scientific">Vagococcus fluvialis bH819</name>
    <dbReference type="NCBI Taxonomy" id="1255619"/>
    <lineage>
        <taxon>Bacteria</taxon>
        <taxon>Bacillati</taxon>
        <taxon>Bacillota</taxon>
        <taxon>Bacilli</taxon>
        <taxon>Lactobacillales</taxon>
        <taxon>Enterococcaceae</taxon>
        <taxon>Vagococcus</taxon>
    </lineage>
</organism>
<reference evidence="2" key="1">
    <citation type="submission" date="2017-02" db="EMBL/GenBank/DDBJ databases">
        <authorList>
            <person name="Dridi B."/>
        </authorList>
    </citation>
    <scope>NUCLEOTIDE SEQUENCE [LARGE SCALE GENOMIC DNA]</scope>
    <source>
        <strain evidence="2">bH819</strain>
    </source>
</reference>
<dbReference type="EMBL" id="FWFD01000008">
    <property type="protein sequence ID" value="SLM85599.1"/>
    <property type="molecule type" value="Genomic_DNA"/>
</dbReference>
<sequence>MYDNQIFTQKEVLSVMNAYYLCCYDYANKEDKNSLEKYLIVTKVNSHIKKFILEIEDI</sequence>
<gene>
    <name evidence="1" type="ORF">FM121_05825</name>
</gene>
<dbReference type="AlphaFoldDB" id="A0A1X6WMV3"/>
<accession>A0A1X6WMV3</accession>
<dbReference type="RefSeq" id="WP_179203800.1">
    <property type="nucleotide sequence ID" value="NZ_FWFD01000008.1"/>
</dbReference>
<proteinExistence type="predicted"/>
<evidence type="ECO:0000313" key="1">
    <source>
        <dbReference type="EMBL" id="SLM85599.1"/>
    </source>
</evidence>
<name>A0A1X6WMV3_9ENTE</name>
<protein>
    <submittedName>
        <fullName evidence="1">Uncharacterized protein</fullName>
    </submittedName>
</protein>
<evidence type="ECO:0000313" key="2">
    <source>
        <dbReference type="Proteomes" id="UP000195918"/>
    </source>
</evidence>
<keyword evidence="2" id="KW-1185">Reference proteome</keyword>
<dbReference type="Proteomes" id="UP000195918">
    <property type="component" value="Unassembled WGS sequence"/>
</dbReference>